<feature type="compositionally biased region" description="Polar residues" evidence="2">
    <location>
        <begin position="1"/>
        <end position="20"/>
    </location>
</feature>
<keyword evidence="1" id="KW-0175">Coiled coil</keyword>
<evidence type="ECO:0000256" key="1">
    <source>
        <dbReference type="SAM" id="Coils"/>
    </source>
</evidence>
<dbReference type="Pfam" id="PF00170">
    <property type="entry name" value="bZIP_1"/>
    <property type="match status" value="1"/>
</dbReference>
<dbReference type="SMART" id="SM00338">
    <property type="entry name" value="BRLZ"/>
    <property type="match status" value="1"/>
</dbReference>
<evidence type="ECO:0000313" key="4">
    <source>
        <dbReference type="EMBL" id="SNX86815.1"/>
    </source>
</evidence>
<evidence type="ECO:0000256" key="2">
    <source>
        <dbReference type="SAM" id="MobiDB-lite"/>
    </source>
</evidence>
<evidence type="ECO:0000313" key="5">
    <source>
        <dbReference type="Proteomes" id="UP001294444"/>
    </source>
</evidence>
<dbReference type="PROSITE" id="PS50217">
    <property type="entry name" value="BZIP"/>
    <property type="match status" value="1"/>
</dbReference>
<dbReference type="CDD" id="cd14688">
    <property type="entry name" value="bZIP_YAP"/>
    <property type="match status" value="1"/>
</dbReference>
<gene>
    <name evidence="4" type="ORF">MEPE_05524</name>
</gene>
<dbReference type="EMBL" id="OAPG01000016">
    <property type="protein sequence ID" value="SNX86815.1"/>
    <property type="molecule type" value="Genomic_DNA"/>
</dbReference>
<feature type="region of interest" description="Disordered" evidence="2">
    <location>
        <begin position="1"/>
        <end position="30"/>
    </location>
</feature>
<dbReference type="Gene3D" id="1.20.5.170">
    <property type="match status" value="1"/>
</dbReference>
<dbReference type="PROSITE" id="PS00036">
    <property type="entry name" value="BZIP_BASIC"/>
    <property type="match status" value="1"/>
</dbReference>
<feature type="coiled-coil region" evidence="1">
    <location>
        <begin position="126"/>
        <end position="189"/>
    </location>
</feature>
<dbReference type="InterPro" id="IPR046347">
    <property type="entry name" value="bZIP_sf"/>
</dbReference>
<feature type="region of interest" description="Disordered" evidence="2">
    <location>
        <begin position="352"/>
        <end position="373"/>
    </location>
</feature>
<organism evidence="4 5">
    <name type="scientific">Melanopsichium pennsylvanicum</name>
    <dbReference type="NCBI Taxonomy" id="63383"/>
    <lineage>
        <taxon>Eukaryota</taxon>
        <taxon>Fungi</taxon>
        <taxon>Dikarya</taxon>
        <taxon>Basidiomycota</taxon>
        <taxon>Ustilaginomycotina</taxon>
        <taxon>Ustilaginomycetes</taxon>
        <taxon>Ustilaginales</taxon>
        <taxon>Ustilaginaceae</taxon>
        <taxon>Melanopsichium</taxon>
    </lineage>
</organism>
<name>A0AAJ4XQU3_9BASI</name>
<reference evidence="4" key="1">
    <citation type="submission" date="2023-10" db="EMBL/GenBank/DDBJ databases">
        <authorList>
            <person name="Guldener U."/>
        </authorList>
    </citation>
    <scope>NUCLEOTIDE SEQUENCE</scope>
    <source>
        <strain evidence="4">Mp4</strain>
    </source>
</reference>
<proteinExistence type="predicted"/>
<dbReference type="SUPFAM" id="SSF57959">
    <property type="entry name" value="Leucine zipper domain"/>
    <property type="match status" value="1"/>
</dbReference>
<comment type="caution">
    <text evidence="4">The sequence shown here is derived from an EMBL/GenBank/DDBJ whole genome shotgun (WGS) entry which is preliminary data.</text>
</comment>
<sequence length="391" mass="43292">MPGPATTTALHQSQTHYHQPQQPPLSSHRFAHPLHHHSKALSTLPSYHMDSTQLPSESMASSNTNSFRSNYEAYMPPFHSNEDQMRTHYGNGLERLYTSQLHAKTRTQQKMYPEAETRQAARMLQKARRREQNRDAQRRLRDRKEEYVFKLEGEIAQLRRQAEASRWDVHNLEEMIRRLMDQCSGMQRKLESLGVPVTAFTTTTTSTNAADDEWPSSIRLAPFQRSKDTIPAATAAASLDSGNTLGLNTNDYDNHFGYSSASSGSGRSSRSNISFKVTVIKGSLSPSALSSSTSLYSSPSSASYSSSSSAAASIGTPINPSFTSPLEPRTRTISNNLASIISLHTCSGGEIKRDSRQTLSRTKLDTESSSAPTMMTSALLPTLTSQWAMHQ</sequence>
<protein>
    <recommendedName>
        <fullName evidence="3">BZIP domain-containing protein</fullName>
    </recommendedName>
</protein>
<dbReference type="AlphaFoldDB" id="A0AAJ4XQU3"/>
<keyword evidence="5" id="KW-1185">Reference proteome</keyword>
<accession>A0AAJ4XQU3</accession>
<dbReference type="GO" id="GO:0003700">
    <property type="term" value="F:DNA-binding transcription factor activity"/>
    <property type="evidence" value="ECO:0007669"/>
    <property type="project" value="InterPro"/>
</dbReference>
<dbReference type="Proteomes" id="UP001294444">
    <property type="component" value="Unassembled WGS sequence"/>
</dbReference>
<feature type="domain" description="BZIP" evidence="3">
    <location>
        <begin position="123"/>
        <end position="179"/>
    </location>
</feature>
<feature type="compositionally biased region" description="Basic and acidic residues" evidence="2">
    <location>
        <begin position="352"/>
        <end position="366"/>
    </location>
</feature>
<evidence type="ECO:0000259" key="3">
    <source>
        <dbReference type="PROSITE" id="PS50217"/>
    </source>
</evidence>
<dbReference type="InterPro" id="IPR004827">
    <property type="entry name" value="bZIP"/>
</dbReference>